<sequence length="46" mass="4770">MVLSIMGVHWFRPVRFVVCAAGGVATLLKVAKPLSANNNGAFALAA</sequence>
<organism evidence="1">
    <name type="scientific">uncultured spirochete</name>
    <dbReference type="NCBI Taxonomy" id="156406"/>
    <lineage>
        <taxon>Bacteria</taxon>
        <taxon>Pseudomonadati</taxon>
        <taxon>Spirochaetota</taxon>
        <taxon>Spirochaetia</taxon>
        <taxon>Spirochaetales</taxon>
        <taxon>environmental samples</taxon>
    </lineage>
</organism>
<protein>
    <submittedName>
        <fullName evidence="1">Uncharacterized protein</fullName>
    </submittedName>
</protein>
<gene>
    <name evidence="1" type="ORF">SPIROBIBN47_80018</name>
</gene>
<dbReference type="EMBL" id="FWDM01000040">
    <property type="protein sequence ID" value="SLM15789.1"/>
    <property type="molecule type" value="Genomic_DNA"/>
</dbReference>
<dbReference type="AlphaFoldDB" id="A0A3P3XLU7"/>
<reference evidence="1" key="1">
    <citation type="submission" date="2017-02" db="EMBL/GenBank/DDBJ databases">
        <authorList>
            <person name="Regsiter A."/>
            <person name="William W."/>
        </authorList>
    </citation>
    <scope>NUCLEOTIDE SEQUENCE</scope>
    <source>
        <strain evidence="1">Bib</strain>
    </source>
</reference>
<name>A0A3P3XLU7_9SPIR</name>
<accession>A0A3P3XLU7</accession>
<proteinExistence type="predicted"/>
<evidence type="ECO:0000313" key="1">
    <source>
        <dbReference type="EMBL" id="SLM15789.1"/>
    </source>
</evidence>